<protein>
    <recommendedName>
        <fullName evidence="5">SH3 domain-containing protein</fullName>
    </recommendedName>
</protein>
<accession>A0AAU9JFS7</accession>
<dbReference type="PROSITE" id="PS50002">
    <property type="entry name" value="SH3"/>
    <property type="match status" value="1"/>
</dbReference>
<evidence type="ECO:0000313" key="7">
    <source>
        <dbReference type="Proteomes" id="UP001162131"/>
    </source>
</evidence>
<organism evidence="6 7">
    <name type="scientific">Blepharisma stoltei</name>
    <dbReference type="NCBI Taxonomy" id="1481888"/>
    <lineage>
        <taxon>Eukaryota</taxon>
        <taxon>Sar</taxon>
        <taxon>Alveolata</taxon>
        <taxon>Ciliophora</taxon>
        <taxon>Postciliodesmatophora</taxon>
        <taxon>Heterotrichea</taxon>
        <taxon>Heterotrichida</taxon>
        <taxon>Blepharismidae</taxon>
        <taxon>Blepharisma</taxon>
    </lineage>
</organism>
<dbReference type="Pfam" id="PF14604">
    <property type="entry name" value="SH3_9"/>
    <property type="match status" value="1"/>
</dbReference>
<evidence type="ECO:0000256" key="1">
    <source>
        <dbReference type="ARBA" id="ARBA00022443"/>
    </source>
</evidence>
<keyword evidence="3" id="KW-0175">Coiled coil</keyword>
<proteinExistence type="predicted"/>
<dbReference type="SMART" id="SM00326">
    <property type="entry name" value="SH3"/>
    <property type="match status" value="1"/>
</dbReference>
<feature type="domain" description="SH3" evidence="5">
    <location>
        <begin position="457"/>
        <end position="515"/>
    </location>
</feature>
<sequence length="515" mass="59658">MSGFSKLLEERGIPKSLYTPIAYTSQIQEQSFAIELISKLCSSYPVHENPSPSFPEFTIAYICRSHKTLDEVAQEAWAFYFTLQKFSNESGEFLMLNNFLNENWNKETFLFYLKARKAIIQVKLGDSSKGTVELKDLMLGTNEWVSLVSKLFQETLKPTYCVQRMAARLVDADYSTEIPASVFIEFCVNEFREVKLKEINKSSMKKLNNVLLPSNGQNKPKLPARKNELPKNFNIMDYGKKQSKTLAKQPSVGSLKQIESVKNIEFSNKIVDEELEMATVEESPQSHEKPKYYSISMFSTDWEDQKRELEADLEDCQRDLEEVIIERDRIKEALEETIEFCDTVSYEHDLLIIQNSKLKKILSFVTDKLIRVDSKLIADIDFSEILNDPCKEFKPTGILKEKRDSKSFIPKFPEVESYEEIENAQYDSKKKTSESDKENKRRNIPPTPKFTFENEEFPKEIYTTLVDYNPSQSGLLNMVKGDRIQKISEHEDWFFGENLQTGDKGFFPPNFVSTQ</sequence>
<evidence type="ECO:0000256" key="4">
    <source>
        <dbReference type="SAM" id="MobiDB-lite"/>
    </source>
</evidence>
<evidence type="ECO:0000313" key="6">
    <source>
        <dbReference type="EMBL" id="CAG9323927.1"/>
    </source>
</evidence>
<evidence type="ECO:0000256" key="3">
    <source>
        <dbReference type="SAM" id="Coils"/>
    </source>
</evidence>
<feature type="compositionally biased region" description="Basic and acidic residues" evidence="4">
    <location>
        <begin position="427"/>
        <end position="441"/>
    </location>
</feature>
<feature type="region of interest" description="Disordered" evidence="4">
    <location>
        <begin position="423"/>
        <end position="450"/>
    </location>
</feature>
<dbReference type="InterPro" id="IPR001452">
    <property type="entry name" value="SH3_domain"/>
</dbReference>
<evidence type="ECO:0000259" key="5">
    <source>
        <dbReference type="PROSITE" id="PS50002"/>
    </source>
</evidence>
<comment type="caution">
    <text evidence="6">The sequence shown here is derived from an EMBL/GenBank/DDBJ whole genome shotgun (WGS) entry which is preliminary data.</text>
</comment>
<dbReference type="SUPFAM" id="SSF50044">
    <property type="entry name" value="SH3-domain"/>
    <property type="match status" value="1"/>
</dbReference>
<dbReference type="EMBL" id="CAJZBQ010000035">
    <property type="protein sequence ID" value="CAG9323927.1"/>
    <property type="molecule type" value="Genomic_DNA"/>
</dbReference>
<gene>
    <name evidence="6" type="ORF">BSTOLATCC_MIC34961</name>
</gene>
<dbReference type="Gene3D" id="2.30.30.40">
    <property type="entry name" value="SH3 Domains"/>
    <property type="match status" value="1"/>
</dbReference>
<keyword evidence="1 2" id="KW-0728">SH3 domain</keyword>
<dbReference type="Proteomes" id="UP001162131">
    <property type="component" value="Unassembled WGS sequence"/>
</dbReference>
<keyword evidence="7" id="KW-1185">Reference proteome</keyword>
<name>A0AAU9JFS7_9CILI</name>
<evidence type="ECO:0000256" key="2">
    <source>
        <dbReference type="PROSITE-ProRule" id="PRU00192"/>
    </source>
</evidence>
<dbReference type="InterPro" id="IPR036028">
    <property type="entry name" value="SH3-like_dom_sf"/>
</dbReference>
<dbReference type="AlphaFoldDB" id="A0AAU9JFS7"/>
<reference evidence="6" key="1">
    <citation type="submission" date="2021-09" db="EMBL/GenBank/DDBJ databases">
        <authorList>
            <consortium name="AG Swart"/>
            <person name="Singh M."/>
            <person name="Singh A."/>
            <person name="Seah K."/>
            <person name="Emmerich C."/>
        </authorList>
    </citation>
    <scope>NUCLEOTIDE SEQUENCE</scope>
    <source>
        <strain evidence="6">ATCC30299</strain>
    </source>
</reference>
<feature type="coiled-coil region" evidence="3">
    <location>
        <begin position="299"/>
        <end position="333"/>
    </location>
</feature>